<name>A0ABS4T825_9PSEU</name>
<dbReference type="RefSeq" id="WP_209633766.1">
    <property type="nucleotide sequence ID" value="NZ_JAGINW010000001.1"/>
</dbReference>
<dbReference type="SUPFAM" id="SSF53756">
    <property type="entry name" value="UDP-Glycosyltransferase/glycogen phosphorylase"/>
    <property type="match status" value="1"/>
</dbReference>
<proteinExistence type="predicted"/>
<keyword evidence="2" id="KW-1185">Reference proteome</keyword>
<organism evidence="1 2">
    <name type="scientific">Kibdelosporangium banguiense</name>
    <dbReference type="NCBI Taxonomy" id="1365924"/>
    <lineage>
        <taxon>Bacteria</taxon>
        <taxon>Bacillati</taxon>
        <taxon>Actinomycetota</taxon>
        <taxon>Actinomycetes</taxon>
        <taxon>Pseudonocardiales</taxon>
        <taxon>Pseudonocardiaceae</taxon>
        <taxon>Kibdelosporangium</taxon>
    </lineage>
</organism>
<evidence type="ECO:0000313" key="2">
    <source>
        <dbReference type="Proteomes" id="UP001519332"/>
    </source>
</evidence>
<accession>A0ABS4T825</accession>
<dbReference type="EMBL" id="JAGINW010000001">
    <property type="protein sequence ID" value="MBP2320006.1"/>
    <property type="molecule type" value="Genomic_DNA"/>
</dbReference>
<gene>
    <name evidence="1" type="ORF">JOF56_000391</name>
</gene>
<evidence type="ECO:0000313" key="1">
    <source>
        <dbReference type="EMBL" id="MBP2320006.1"/>
    </source>
</evidence>
<reference evidence="1 2" key="1">
    <citation type="submission" date="2021-03" db="EMBL/GenBank/DDBJ databases">
        <title>Sequencing the genomes of 1000 actinobacteria strains.</title>
        <authorList>
            <person name="Klenk H.-P."/>
        </authorList>
    </citation>
    <scope>NUCLEOTIDE SEQUENCE [LARGE SCALE GENOMIC DNA]</scope>
    <source>
        <strain evidence="1 2">DSM 46670</strain>
    </source>
</reference>
<dbReference type="Proteomes" id="UP001519332">
    <property type="component" value="Unassembled WGS sequence"/>
</dbReference>
<comment type="caution">
    <text evidence="1">The sequence shown here is derived from an EMBL/GenBank/DDBJ whole genome shotgun (WGS) entry which is preliminary data.</text>
</comment>
<sequence>MKALPIGIDAEKWITRAGCRNVLVAVHTVVAGQRLMDVVDLVESDPRVQLVYTQAPDMFTQGVSGFLRSAGALEIPWADARRERFDLALAAAYGGLDQLHAPVIVMPHGAGYGKRAAGRGGVYGLDAQRLMKDGRVLAATIVLAHEWEREVLALQCPEALPAALVAGDPCFDRMLVSQRMRAAYREALGVPSGHQLLVVTSTWGPASLFGRNIQFLQSLTNELRRSQVHVAALIHPQVWWCHGRRQVLAWLTEPRAAGMILAEPEMDWRAAVIAADFVIGDHGSLSVYAAALGKPVVCTDSPIDQLNGTSAQALLAADAPRLHREMPVLPQIRAAVPVDDKDMVDRLTSRPGHAHRLLRAEIYRLLNLDVPGRHRAPEPIPALAPQWGYRYA</sequence>
<protein>
    <recommendedName>
        <fullName evidence="3">CDP-Glycerol:Poly(Glycerophosphate) glycerophosphotransferase</fullName>
    </recommendedName>
</protein>
<evidence type="ECO:0008006" key="3">
    <source>
        <dbReference type="Google" id="ProtNLM"/>
    </source>
</evidence>